<dbReference type="Gene3D" id="3.40.190.80">
    <property type="match status" value="1"/>
</dbReference>
<dbReference type="PRINTS" id="PR00377">
    <property type="entry name" value="IMPHPHTASES"/>
</dbReference>
<dbReference type="AlphaFoldDB" id="A0A1V9EI96"/>
<keyword evidence="3" id="KW-0997">Cell inner membrane</keyword>
<feature type="binding site" evidence="6">
    <location>
        <position position="94"/>
    </location>
    <ligand>
        <name>Mg(2+)</name>
        <dbReference type="ChEBI" id="CHEBI:18420"/>
        <label>2</label>
    </ligand>
</feature>
<comment type="similarity">
    <text evidence="1 6">Belongs to the inositol monophosphatase superfamily. CysQ family.</text>
</comment>
<dbReference type="InterPro" id="IPR020550">
    <property type="entry name" value="Inositol_monophosphatase_CS"/>
</dbReference>
<dbReference type="InterPro" id="IPR000760">
    <property type="entry name" value="Inositol_monophosphatase-like"/>
</dbReference>
<dbReference type="CDD" id="cd01638">
    <property type="entry name" value="CysQ"/>
    <property type="match status" value="1"/>
</dbReference>
<evidence type="ECO:0000256" key="2">
    <source>
        <dbReference type="ARBA" id="ARBA00022475"/>
    </source>
</evidence>
<dbReference type="PANTHER" id="PTHR43028:SF5">
    <property type="entry name" value="3'(2'),5'-BISPHOSPHATE NUCLEOTIDASE 1"/>
    <property type="match status" value="1"/>
</dbReference>
<dbReference type="InterPro" id="IPR050725">
    <property type="entry name" value="CysQ/Inositol_MonoPase"/>
</dbReference>
<feature type="binding site" evidence="6">
    <location>
        <position position="74"/>
    </location>
    <ligand>
        <name>substrate</name>
    </ligand>
</feature>
<dbReference type="Gene3D" id="3.30.540.10">
    <property type="entry name" value="Fructose-1,6-Bisphosphatase, subunit A, domain 1"/>
    <property type="match status" value="1"/>
</dbReference>
<keyword evidence="5 6" id="KW-0472">Membrane</keyword>
<sequence length="262" mass="29432">MLYQLFPELPIDLLLRLALQAANGILEIYKDEALMKQYTLKQDASPVTLADRASHEIIVKGLQAITPGIPVLSEEGAAIPYEERKQWEYFWCVDPLDGTKEFLQRNDEFTVNIALIHRQTPVLGIICLPVLQTLYYGSYNDGSWKRIRDKDPVRIYTDKRTTDWTAVGSRSHAGASEREMLNHYPVSRQLFAGSSLKFCLIAEGSAHLYYREGPTMEWDTAAGHAIVQYSGGALSMPSGGEFLYNKTSLINGPFICTAYKAT</sequence>
<feature type="binding site" evidence="7">
    <location>
        <position position="219"/>
    </location>
    <ligand>
        <name>Mg(2+)</name>
        <dbReference type="ChEBI" id="CHEBI:18420"/>
        <label>1</label>
        <note>catalytic</note>
    </ligand>
</feature>
<keyword evidence="9" id="KW-1185">Reference proteome</keyword>
<feature type="binding site" evidence="6">
    <location>
        <position position="94"/>
    </location>
    <ligand>
        <name>Mg(2+)</name>
        <dbReference type="ChEBI" id="CHEBI:18420"/>
        <label>1</label>
    </ligand>
</feature>
<protein>
    <recommendedName>
        <fullName evidence="6">3'(2'),5'-bisphosphate nucleotidase CysQ</fullName>
        <ecNumber evidence="6">3.1.3.7</ecNumber>
    </recommendedName>
    <alternativeName>
        <fullName evidence="6">3'(2'),5-bisphosphonucleoside 3'(2')-phosphohydrolase</fullName>
    </alternativeName>
    <alternativeName>
        <fullName evidence="6">3'-phosphoadenosine 5'-phosphate phosphatase</fullName>
        <shortName evidence="6">PAP phosphatase</shortName>
    </alternativeName>
</protein>
<evidence type="ECO:0000256" key="7">
    <source>
        <dbReference type="PIRSR" id="PIRSR600760-2"/>
    </source>
</evidence>
<dbReference type="EC" id="3.1.3.7" evidence="6"/>
<evidence type="ECO:0000313" key="8">
    <source>
        <dbReference type="EMBL" id="OQP45857.1"/>
    </source>
</evidence>
<dbReference type="GO" id="GO:0008441">
    <property type="term" value="F:3'(2'),5'-bisphosphate nucleotidase activity"/>
    <property type="evidence" value="ECO:0007669"/>
    <property type="project" value="UniProtKB-UniRule"/>
</dbReference>
<dbReference type="GO" id="GO:0000103">
    <property type="term" value="P:sulfate assimilation"/>
    <property type="evidence" value="ECO:0007669"/>
    <property type="project" value="TreeGrafter"/>
</dbReference>
<keyword evidence="4 6" id="KW-0378">Hydrolase</keyword>
<feature type="binding site" evidence="7">
    <location>
        <position position="94"/>
    </location>
    <ligand>
        <name>Mg(2+)</name>
        <dbReference type="ChEBI" id="CHEBI:18420"/>
        <label>1</label>
        <note>catalytic</note>
    </ligand>
</feature>
<comment type="caution">
    <text evidence="8">The sequence shown here is derived from an EMBL/GenBank/DDBJ whole genome shotgun (WGS) entry which is preliminary data.</text>
</comment>
<dbReference type="STRING" id="354355.SAMN05660816_06471"/>
<keyword evidence="6 7" id="KW-0479">Metal-binding</keyword>
<dbReference type="GO" id="GO:0000287">
    <property type="term" value="F:magnesium ion binding"/>
    <property type="evidence" value="ECO:0007669"/>
    <property type="project" value="UniProtKB-UniRule"/>
</dbReference>
<feature type="binding site" evidence="6">
    <location>
        <position position="74"/>
    </location>
    <ligand>
        <name>Mg(2+)</name>
        <dbReference type="ChEBI" id="CHEBI:18420"/>
        <label>1</label>
    </ligand>
</feature>
<feature type="binding site" evidence="6">
    <location>
        <position position="219"/>
    </location>
    <ligand>
        <name>substrate</name>
    </ligand>
</feature>
<dbReference type="SUPFAM" id="SSF56655">
    <property type="entry name" value="Carbohydrate phosphatase"/>
    <property type="match status" value="1"/>
</dbReference>
<evidence type="ECO:0000256" key="5">
    <source>
        <dbReference type="ARBA" id="ARBA00023136"/>
    </source>
</evidence>
<organism evidence="8 9">
    <name type="scientific">Niastella yeongjuensis</name>
    <dbReference type="NCBI Taxonomy" id="354355"/>
    <lineage>
        <taxon>Bacteria</taxon>
        <taxon>Pseudomonadati</taxon>
        <taxon>Bacteroidota</taxon>
        <taxon>Chitinophagia</taxon>
        <taxon>Chitinophagales</taxon>
        <taxon>Chitinophagaceae</taxon>
        <taxon>Niastella</taxon>
    </lineage>
</organism>
<name>A0A1V9EI96_9BACT</name>
<evidence type="ECO:0000313" key="9">
    <source>
        <dbReference type="Proteomes" id="UP000192610"/>
    </source>
</evidence>
<dbReference type="HAMAP" id="MF_02095">
    <property type="entry name" value="CysQ"/>
    <property type="match status" value="1"/>
</dbReference>
<feature type="binding site" evidence="7">
    <location>
        <position position="74"/>
    </location>
    <ligand>
        <name>Mg(2+)</name>
        <dbReference type="ChEBI" id="CHEBI:18420"/>
        <label>1</label>
        <note>catalytic</note>
    </ligand>
</feature>
<comment type="function">
    <text evidence="6">Converts adenosine-3',5'-bisphosphate (PAP) to AMP.</text>
</comment>
<evidence type="ECO:0000256" key="3">
    <source>
        <dbReference type="ARBA" id="ARBA00022519"/>
    </source>
</evidence>
<dbReference type="PANTHER" id="PTHR43028">
    <property type="entry name" value="3'(2'),5'-BISPHOSPHATE NUCLEOTIDASE 1"/>
    <property type="match status" value="1"/>
</dbReference>
<reference evidence="9" key="1">
    <citation type="submission" date="2016-04" db="EMBL/GenBank/DDBJ databases">
        <authorList>
            <person name="Chen L."/>
            <person name="Zhuang W."/>
            <person name="Wang G."/>
        </authorList>
    </citation>
    <scope>NUCLEOTIDE SEQUENCE [LARGE SCALE GENOMIC DNA]</scope>
    <source>
        <strain evidence="9">17621</strain>
    </source>
</reference>
<evidence type="ECO:0000256" key="6">
    <source>
        <dbReference type="HAMAP-Rule" id="MF_02095"/>
    </source>
</evidence>
<evidence type="ECO:0000256" key="1">
    <source>
        <dbReference type="ARBA" id="ARBA00005289"/>
    </source>
</evidence>
<dbReference type="PROSITE" id="PS00630">
    <property type="entry name" value="IMP_2"/>
    <property type="match status" value="1"/>
</dbReference>
<evidence type="ECO:0000256" key="4">
    <source>
        <dbReference type="ARBA" id="ARBA00022801"/>
    </source>
</evidence>
<dbReference type="EMBL" id="LVXG01000027">
    <property type="protein sequence ID" value="OQP45857.1"/>
    <property type="molecule type" value="Genomic_DNA"/>
</dbReference>
<comment type="cofactor">
    <cofactor evidence="6 7">
        <name>Mg(2+)</name>
        <dbReference type="ChEBI" id="CHEBI:18420"/>
    </cofactor>
</comment>
<accession>A0A1V9EI96</accession>
<gene>
    <name evidence="6" type="primary">cysQ</name>
    <name evidence="8" type="ORF">A4H97_31940</name>
</gene>
<feature type="binding site" evidence="6">
    <location>
        <begin position="96"/>
        <end position="99"/>
    </location>
    <ligand>
        <name>substrate</name>
    </ligand>
</feature>
<proteinExistence type="inferred from homology"/>
<comment type="catalytic activity">
    <reaction evidence="6">
        <text>adenosine 3',5'-bisphosphate + H2O = AMP + phosphate</text>
        <dbReference type="Rhea" id="RHEA:10040"/>
        <dbReference type="ChEBI" id="CHEBI:15377"/>
        <dbReference type="ChEBI" id="CHEBI:43474"/>
        <dbReference type="ChEBI" id="CHEBI:58343"/>
        <dbReference type="ChEBI" id="CHEBI:456215"/>
        <dbReference type="EC" id="3.1.3.7"/>
    </reaction>
</comment>
<dbReference type="GO" id="GO:0005886">
    <property type="term" value="C:plasma membrane"/>
    <property type="evidence" value="ECO:0007669"/>
    <property type="project" value="UniProtKB-SubCell"/>
</dbReference>
<dbReference type="GO" id="GO:0050427">
    <property type="term" value="P:3'-phosphoadenosine 5'-phosphosulfate metabolic process"/>
    <property type="evidence" value="ECO:0007669"/>
    <property type="project" value="TreeGrafter"/>
</dbReference>
<comment type="subcellular location">
    <subcellularLocation>
        <location evidence="6">Cell membrane</location>
        <topology evidence="6">Peripheral membrane protein</topology>
        <orientation evidence="6">Cytoplasmic side</orientation>
    </subcellularLocation>
</comment>
<keyword evidence="2 6" id="KW-1003">Cell membrane</keyword>
<feature type="binding site" evidence="7">
    <location>
        <position position="96"/>
    </location>
    <ligand>
        <name>Mg(2+)</name>
        <dbReference type="ChEBI" id="CHEBI:18420"/>
        <label>1</label>
        <note>catalytic</note>
    </ligand>
</feature>
<dbReference type="Proteomes" id="UP000192610">
    <property type="component" value="Unassembled WGS sequence"/>
</dbReference>
<dbReference type="InterPro" id="IPR006240">
    <property type="entry name" value="CysQ"/>
</dbReference>
<dbReference type="NCBIfam" id="TIGR01331">
    <property type="entry name" value="bisphos_cysQ"/>
    <property type="match status" value="1"/>
</dbReference>
<dbReference type="GO" id="GO:0046854">
    <property type="term" value="P:phosphatidylinositol phosphate biosynthetic process"/>
    <property type="evidence" value="ECO:0007669"/>
    <property type="project" value="InterPro"/>
</dbReference>
<keyword evidence="6 7" id="KW-0460">Magnesium</keyword>
<feature type="binding site" evidence="6">
    <location>
        <position position="97"/>
    </location>
    <ligand>
        <name>Mg(2+)</name>
        <dbReference type="ChEBI" id="CHEBI:18420"/>
        <label>2</label>
    </ligand>
</feature>
<dbReference type="Pfam" id="PF00459">
    <property type="entry name" value="Inositol_P"/>
    <property type="match status" value="1"/>
</dbReference>
<feature type="binding site" evidence="6">
    <location>
        <position position="219"/>
    </location>
    <ligand>
        <name>Mg(2+)</name>
        <dbReference type="ChEBI" id="CHEBI:18420"/>
        <label>2</label>
    </ligand>
</feature>
<feature type="binding site" evidence="6">
    <location>
        <position position="96"/>
    </location>
    <ligand>
        <name>Mg(2+)</name>
        <dbReference type="ChEBI" id="CHEBI:18420"/>
        <label>1</label>
    </ligand>
</feature>
<feature type="binding site" evidence="7">
    <location>
        <position position="97"/>
    </location>
    <ligand>
        <name>Mg(2+)</name>
        <dbReference type="ChEBI" id="CHEBI:18420"/>
        <label>1</label>
        <note>catalytic</note>
    </ligand>
</feature>